<evidence type="ECO:0000256" key="1">
    <source>
        <dbReference type="ARBA" id="ARBA00010228"/>
    </source>
</evidence>
<evidence type="ECO:0000313" key="4">
    <source>
        <dbReference type="EMBL" id="KAJ0202504.1"/>
    </source>
</evidence>
<dbReference type="InterPro" id="IPR038579">
    <property type="entry name" value="Ribosomal_eS21_sf"/>
</dbReference>
<dbReference type="Pfam" id="PF01249">
    <property type="entry name" value="Ribosomal_S21e"/>
    <property type="match status" value="1"/>
</dbReference>
<protein>
    <submittedName>
        <fullName evidence="4">Uncharacterized protein</fullName>
    </submittedName>
</protein>
<sequence>MCSRQIPDDEIVKFKVYEPKLLNGLKRKKMCEDLVKPFQINVEELLFEDFSKIQNEEGQNMDLYITMKCSGTDRLITSKGDAVSAHDRLWQKKKVKAKEYLLFCFMVKKWQF</sequence>
<comment type="similarity">
    <text evidence="1">Belongs to the eukaryotic ribosomal protein eS21 family.</text>
</comment>
<dbReference type="InterPro" id="IPR001931">
    <property type="entry name" value="Ribosomal_eS21"/>
</dbReference>
<evidence type="ECO:0000256" key="3">
    <source>
        <dbReference type="ARBA" id="ARBA00023274"/>
    </source>
</evidence>
<dbReference type="Gene3D" id="3.30.1230.20">
    <property type="match status" value="1"/>
</dbReference>
<dbReference type="GO" id="GO:1990904">
    <property type="term" value="C:ribonucleoprotein complex"/>
    <property type="evidence" value="ECO:0007669"/>
    <property type="project" value="UniProtKB-KW"/>
</dbReference>
<keyword evidence="5" id="KW-1185">Reference proteome</keyword>
<dbReference type="EMBL" id="NBSK02000005">
    <property type="protein sequence ID" value="KAJ0202504.1"/>
    <property type="molecule type" value="Genomic_DNA"/>
</dbReference>
<keyword evidence="3" id="KW-0687">Ribonucleoprotein</keyword>
<name>A0A9R1X9L3_LACSA</name>
<evidence type="ECO:0000256" key="2">
    <source>
        <dbReference type="ARBA" id="ARBA00022980"/>
    </source>
</evidence>
<comment type="caution">
    <text evidence="4">The sequence shown here is derived from an EMBL/GenBank/DDBJ whole genome shotgun (WGS) entry which is preliminary data.</text>
</comment>
<dbReference type="Proteomes" id="UP000235145">
    <property type="component" value="Unassembled WGS sequence"/>
</dbReference>
<evidence type="ECO:0000313" key="5">
    <source>
        <dbReference type="Proteomes" id="UP000235145"/>
    </source>
</evidence>
<proteinExistence type="inferred from homology"/>
<gene>
    <name evidence="4" type="ORF">LSAT_V11C500278570</name>
</gene>
<organism evidence="4 5">
    <name type="scientific">Lactuca sativa</name>
    <name type="common">Garden lettuce</name>
    <dbReference type="NCBI Taxonomy" id="4236"/>
    <lineage>
        <taxon>Eukaryota</taxon>
        <taxon>Viridiplantae</taxon>
        <taxon>Streptophyta</taxon>
        <taxon>Embryophyta</taxon>
        <taxon>Tracheophyta</taxon>
        <taxon>Spermatophyta</taxon>
        <taxon>Magnoliopsida</taxon>
        <taxon>eudicotyledons</taxon>
        <taxon>Gunneridae</taxon>
        <taxon>Pentapetalae</taxon>
        <taxon>asterids</taxon>
        <taxon>campanulids</taxon>
        <taxon>Asterales</taxon>
        <taxon>Asteraceae</taxon>
        <taxon>Cichorioideae</taxon>
        <taxon>Cichorieae</taxon>
        <taxon>Lactucinae</taxon>
        <taxon>Lactuca</taxon>
    </lineage>
</organism>
<dbReference type="GO" id="GO:0006412">
    <property type="term" value="P:translation"/>
    <property type="evidence" value="ECO:0007669"/>
    <property type="project" value="InterPro"/>
</dbReference>
<dbReference type="GO" id="GO:0005840">
    <property type="term" value="C:ribosome"/>
    <property type="evidence" value="ECO:0007669"/>
    <property type="project" value="UniProtKB-KW"/>
</dbReference>
<dbReference type="AlphaFoldDB" id="A0A9R1X9L3"/>
<keyword evidence="2" id="KW-0689">Ribosomal protein</keyword>
<accession>A0A9R1X9L3</accession>
<dbReference type="GO" id="GO:0003735">
    <property type="term" value="F:structural constituent of ribosome"/>
    <property type="evidence" value="ECO:0007669"/>
    <property type="project" value="InterPro"/>
</dbReference>
<reference evidence="4 5" key="1">
    <citation type="journal article" date="2017" name="Nat. Commun.">
        <title>Genome assembly with in vitro proximity ligation data and whole-genome triplication in lettuce.</title>
        <authorList>
            <person name="Reyes-Chin-Wo S."/>
            <person name="Wang Z."/>
            <person name="Yang X."/>
            <person name="Kozik A."/>
            <person name="Arikit S."/>
            <person name="Song C."/>
            <person name="Xia L."/>
            <person name="Froenicke L."/>
            <person name="Lavelle D.O."/>
            <person name="Truco M.J."/>
            <person name="Xia R."/>
            <person name="Zhu S."/>
            <person name="Xu C."/>
            <person name="Xu H."/>
            <person name="Xu X."/>
            <person name="Cox K."/>
            <person name="Korf I."/>
            <person name="Meyers B.C."/>
            <person name="Michelmore R.W."/>
        </authorList>
    </citation>
    <scope>NUCLEOTIDE SEQUENCE [LARGE SCALE GENOMIC DNA]</scope>
    <source>
        <strain evidence="5">cv. Salinas</strain>
        <tissue evidence="4">Seedlings</tissue>
    </source>
</reference>